<feature type="compositionally biased region" description="Low complexity" evidence="1">
    <location>
        <begin position="24"/>
        <end position="63"/>
    </location>
</feature>
<gene>
    <name evidence="2" type="ORF">TEGL_15500</name>
</gene>
<evidence type="ECO:0000313" key="3">
    <source>
        <dbReference type="Proteomes" id="UP001348492"/>
    </source>
</evidence>
<feature type="region of interest" description="Disordered" evidence="1">
    <location>
        <begin position="1"/>
        <end position="63"/>
    </location>
</feature>
<proteinExistence type="predicted"/>
<sequence length="63" mass="6516">MDSLKNQSDRGHEYYNKKGRRRTSVSVSGSSVSGSGSSVSGSGSSASQSASSASDSYSRPYSE</sequence>
<protein>
    <submittedName>
        <fullName evidence="2">Uncharacterized protein</fullName>
    </submittedName>
</protein>
<evidence type="ECO:0000313" key="2">
    <source>
        <dbReference type="EMBL" id="WWD83144.1"/>
    </source>
</evidence>
<evidence type="ECO:0000256" key="1">
    <source>
        <dbReference type="SAM" id="MobiDB-lite"/>
    </source>
</evidence>
<organism evidence="2 3">
    <name type="scientific">Terrisporobacter glycolicus ATCC 14880 = DSM 1288</name>
    <dbReference type="NCBI Taxonomy" id="1121315"/>
    <lineage>
        <taxon>Bacteria</taxon>
        <taxon>Bacillati</taxon>
        <taxon>Bacillota</taxon>
        <taxon>Clostridia</taxon>
        <taxon>Peptostreptococcales</taxon>
        <taxon>Peptostreptococcaceae</taxon>
        <taxon>Terrisporobacter</taxon>
    </lineage>
</organism>
<name>A0ABZ2ETB3_9FIRM</name>
<keyword evidence="3" id="KW-1185">Reference proteome</keyword>
<dbReference type="Proteomes" id="UP001348492">
    <property type="component" value="Chromosome"/>
</dbReference>
<accession>A0ABZ2ETB3</accession>
<dbReference type="EMBL" id="CP117523">
    <property type="protein sequence ID" value="WWD83144.1"/>
    <property type="molecule type" value="Genomic_DNA"/>
</dbReference>
<reference evidence="2 3" key="1">
    <citation type="journal article" date="2023" name="PLoS ONE">
        <title>Genome-based metabolic and phylogenomic analysis of three Terrisporobacter species.</title>
        <authorList>
            <person name="Boer T."/>
            <person name="Bengelsdorf F.R."/>
            <person name="Bomeke M."/>
            <person name="Daniel R."/>
            <person name="Poehlein A."/>
        </authorList>
    </citation>
    <scope>NUCLEOTIDE SEQUENCE [LARGE SCALE GENOMIC DNA]</scope>
    <source>
        <strain evidence="2 3">DSM 1288</strain>
    </source>
</reference>
<feature type="compositionally biased region" description="Basic and acidic residues" evidence="1">
    <location>
        <begin position="7"/>
        <end position="16"/>
    </location>
</feature>
<dbReference type="RefSeq" id="WP_018590304.1">
    <property type="nucleotide sequence ID" value="NZ_CP117523.1"/>
</dbReference>